<proteinExistence type="inferred from homology"/>
<dbReference type="FunFam" id="3.40.50.720:FF:000594">
    <property type="entry name" value="Short-chain oxidoreductase"/>
    <property type="match status" value="1"/>
</dbReference>
<dbReference type="NCBIfam" id="NF004845">
    <property type="entry name" value="PRK06196.1"/>
    <property type="match status" value="1"/>
</dbReference>
<evidence type="ECO:0000256" key="3">
    <source>
        <dbReference type="ARBA" id="ARBA00071493"/>
    </source>
</evidence>
<dbReference type="PANTHER" id="PTHR24320">
    <property type="entry name" value="RETINOL DEHYDROGENASE"/>
    <property type="match status" value="1"/>
</dbReference>
<evidence type="ECO:0000313" key="4">
    <source>
        <dbReference type="EMBL" id="EHN13062.1"/>
    </source>
</evidence>
<organism evidence="4 5">
    <name type="scientific">Patulibacter medicamentivorans</name>
    <dbReference type="NCBI Taxonomy" id="1097667"/>
    <lineage>
        <taxon>Bacteria</taxon>
        <taxon>Bacillati</taxon>
        <taxon>Actinomycetota</taxon>
        <taxon>Thermoleophilia</taxon>
        <taxon>Solirubrobacterales</taxon>
        <taxon>Patulibacteraceae</taxon>
        <taxon>Patulibacter</taxon>
    </lineage>
</organism>
<reference evidence="4 5" key="1">
    <citation type="journal article" date="2013" name="Biodegradation">
        <title>Quantitative proteomic analysis of ibuprofen-degrading Patulibacter sp. strain I11.</title>
        <authorList>
            <person name="Almeida B."/>
            <person name="Kjeldal H."/>
            <person name="Lolas I."/>
            <person name="Knudsen A.D."/>
            <person name="Carvalho G."/>
            <person name="Nielsen K.L."/>
            <person name="Barreto Crespo M.T."/>
            <person name="Stensballe A."/>
            <person name="Nielsen J.L."/>
        </authorList>
    </citation>
    <scope>NUCLEOTIDE SEQUENCE [LARGE SCALE GENOMIC DNA]</scope>
    <source>
        <strain evidence="4 5">I11</strain>
    </source>
</reference>
<dbReference type="RefSeq" id="WP_007569631.1">
    <property type="nucleotide sequence ID" value="NZ_AGUD01000003.1"/>
</dbReference>
<dbReference type="PANTHER" id="PTHR24320:SF148">
    <property type="entry name" value="NAD(P)-BINDING ROSSMANN-FOLD SUPERFAMILY PROTEIN"/>
    <property type="match status" value="1"/>
</dbReference>
<dbReference type="OrthoDB" id="4577644at2"/>
<name>H0DZV8_9ACTN</name>
<keyword evidence="2" id="KW-0560">Oxidoreductase</keyword>
<protein>
    <recommendedName>
        <fullName evidence="3">Probable oxidoreductase</fullName>
    </recommendedName>
</protein>
<accession>H0DZV8</accession>
<dbReference type="InterPro" id="IPR002347">
    <property type="entry name" value="SDR_fam"/>
</dbReference>
<dbReference type="PRINTS" id="PR00081">
    <property type="entry name" value="GDHRDH"/>
</dbReference>
<comment type="similarity">
    <text evidence="1">Belongs to the short-chain dehydrogenases/reductases (SDR) family.</text>
</comment>
<dbReference type="EMBL" id="AGUD01000003">
    <property type="protein sequence ID" value="EHN13062.1"/>
    <property type="molecule type" value="Genomic_DNA"/>
</dbReference>
<dbReference type="PATRIC" id="fig|1097667.3.peg.63"/>
<dbReference type="SUPFAM" id="SSF51735">
    <property type="entry name" value="NAD(P)-binding Rossmann-fold domains"/>
    <property type="match status" value="1"/>
</dbReference>
<dbReference type="InterPro" id="IPR036291">
    <property type="entry name" value="NAD(P)-bd_dom_sf"/>
</dbReference>
<evidence type="ECO:0000313" key="5">
    <source>
        <dbReference type="Proteomes" id="UP000005143"/>
    </source>
</evidence>
<dbReference type="Proteomes" id="UP000005143">
    <property type="component" value="Unassembled WGS sequence"/>
</dbReference>
<dbReference type="Gene3D" id="3.40.50.720">
    <property type="entry name" value="NAD(P)-binding Rossmann-like Domain"/>
    <property type="match status" value="1"/>
</dbReference>
<dbReference type="Pfam" id="PF00106">
    <property type="entry name" value="adh_short"/>
    <property type="match status" value="1"/>
</dbReference>
<dbReference type="GO" id="GO:0016491">
    <property type="term" value="F:oxidoreductase activity"/>
    <property type="evidence" value="ECO:0007669"/>
    <property type="project" value="UniProtKB-KW"/>
</dbReference>
<keyword evidence="5" id="KW-1185">Reference proteome</keyword>
<gene>
    <name evidence="4" type="ORF">PAI11_00630</name>
</gene>
<sequence length="319" mass="33293">MTAFAQHPIGSGFDAHSTADDVLAGIDLAGRTALVTGGGSGLGLETVRSLVGAGAHVVVGCRRVEAAERALVGVPSTEVAEVDLGDLRSVERFADRYLNGGRPLDLVIAGAGIMACPQTRVGDGWEAQFATNHLGHYALVSRLLPALVPGRSRVVTVSSAGHFLSGIRWDDPQFAQGYDRWLAYGQSKTANALFAVQLAALGAARGIAAFSVHPGSILTPLQRHVPRDEQVRLGWIDEQGRPAAGFKTPPQGAATAVWAATAPRLDALSGVYCQDCDVAAIATDDDMLRGGVKPWAIDPGEAARLWDLSAELAGLDAFA</sequence>
<evidence type="ECO:0000256" key="1">
    <source>
        <dbReference type="ARBA" id="ARBA00006484"/>
    </source>
</evidence>
<dbReference type="AlphaFoldDB" id="H0DZV8"/>
<evidence type="ECO:0000256" key="2">
    <source>
        <dbReference type="ARBA" id="ARBA00023002"/>
    </source>
</evidence>
<comment type="caution">
    <text evidence="4">The sequence shown here is derived from an EMBL/GenBank/DDBJ whole genome shotgun (WGS) entry which is preliminary data.</text>
</comment>